<dbReference type="InterPro" id="IPR036098">
    <property type="entry name" value="Thymidylate_synthase_ThyX_sf"/>
</dbReference>
<dbReference type="GO" id="GO:0004799">
    <property type="term" value="F:thymidylate synthase activity"/>
    <property type="evidence" value="ECO:0007669"/>
    <property type="project" value="TreeGrafter"/>
</dbReference>
<accession>A0A649VSR2</accession>
<dbReference type="GeneID" id="64766892"/>
<dbReference type="PANTHER" id="PTHR34934:SF1">
    <property type="entry name" value="FLAVIN-DEPENDENT THYMIDYLATE SYNTHASE"/>
    <property type="match status" value="1"/>
</dbReference>
<sequence length="247" mass="27982">MSKKTVRFAEPTVMVASYSQPNPELRDILGEVNVPALQVVPEFAGRACYQSWDKPNPATATNAGYLANIIKQKHFSVIEHSSIGFYIQGVSRSLTHELVRHRHFSYSQLSQRYVDSSDVGFVLPPDFEGDDEAIEVFRADCEDRLEMYQWFQDHQAKKGLGKKATRQSARSVLPNATETKLVMTGNLRAWMEFMVKRDNPAADVEIQRLARMIGLHLGTLAPSVFGSEARPLWDEFLREAAQHEARQ</sequence>
<dbReference type="GO" id="GO:0006231">
    <property type="term" value="P:dTMP biosynthetic process"/>
    <property type="evidence" value="ECO:0007669"/>
    <property type="project" value="InterPro"/>
</dbReference>
<dbReference type="NCBIfam" id="TIGR02170">
    <property type="entry name" value="thyX"/>
    <property type="match status" value="1"/>
</dbReference>
<dbReference type="InterPro" id="IPR003669">
    <property type="entry name" value="Thymidylate_synthase_ThyX"/>
</dbReference>
<evidence type="ECO:0000313" key="2">
    <source>
        <dbReference type="Proteomes" id="UP000423065"/>
    </source>
</evidence>
<dbReference type="KEGG" id="vg:64766892"/>
<dbReference type="Proteomes" id="UP000423065">
    <property type="component" value="Segment"/>
</dbReference>
<keyword evidence="2" id="KW-1185">Reference proteome</keyword>
<organism evidence="1 2">
    <name type="scientific">Gordonia phage Stormageddon</name>
    <dbReference type="NCBI Taxonomy" id="2656541"/>
    <lineage>
        <taxon>Viruses</taxon>
        <taxon>Duplodnaviria</taxon>
        <taxon>Heunggongvirae</taxon>
        <taxon>Uroviricota</taxon>
        <taxon>Caudoviricetes</taxon>
        <taxon>Stormageddonvirus</taxon>
        <taxon>Stormageddonvirus Stormageddon</taxon>
    </lineage>
</organism>
<dbReference type="Pfam" id="PF02511">
    <property type="entry name" value="Thy1"/>
    <property type="match status" value="1"/>
</dbReference>
<dbReference type="GO" id="GO:0050660">
    <property type="term" value="F:flavin adenine dinucleotide binding"/>
    <property type="evidence" value="ECO:0007669"/>
    <property type="project" value="InterPro"/>
</dbReference>
<dbReference type="CDD" id="cd20175">
    <property type="entry name" value="ThyX"/>
    <property type="match status" value="1"/>
</dbReference>
<dbReference type="GO" id="GO:0050797">
    <property type="term" value="F:thymidylate synthase (FAD) activity"/>
    <property type="evidence" value="ECO:0007669"/>
    <property type="project" value="InterPro"/>
</dbReference>
<name>A0A649VSR2_9CAUD</name>
<proteinExistence type="inferred from homology"/>
<dbReference type="HAMAP" id="MF_01408">
    <property type="entry name" value="ThyX"/>
    <property type="match status" value="1"/>
</dbReference>
<dbReference type="SUPFAM" id="SSF69796">
    <property type="entry name" value="Thymidylate synthase-complementing protein Thy1"/>
    <property type="match status" value="1"/>
</dbReference>
<dbReference type="PROSITE" id="PS51331">
    <property type="entry name" value="THYX"/>
    <property type="match status" value="1"/>
</dbReference>
<reference evidence="1 2" key="1">
    <citation type="submission" date="2019-10" db="EMBL/GenBank/DDBJ databases">
        <authorList>
            <person name="Garlena R.A."/>
            <person name="Russell D.A."/>
            <person name="Pope W.H."/>
            <person name="Jacobs-Sera D."/>
            <person name="Hatfull G.F."/>
        </authorList>
    </citation>
    <scope>NUCLEOTIDE SEQUENCE [LARGE SCALE GENOMIC DNA]</scope>
</reference>
<dbReference type="Gene3D" id="3.30.1360.170">
    <property type="match status" value="1"/>
</dbReference>
<dbReference type="EMBL" id="MN586040">
    <property type="protein sequence ID" value="QGJ95045.1"/>
    <property type="molecule type" value="Genomic_DNA"/>
</dbReference>
<protein>
    <submittedName>
        <fullName evidence="1">ThyX-like thymidylate synthase</fullName>
    </submittedName>
</protein>
<dbReference type="PANTHER" id="PTHR34934">
    <property type="entry name" value="FLAVIN-DEPENDENT THYMIDYLATE SYNTHASE"/>
    <property type="match status" value="1"/>
</dbReference>
<evidence type="ECO:0000313" key="1">
    <source>
        <dbReference type="EMBL" id="QGJ95045.1"/>
    </source>
</evidence>
<gene>
    <name evidence="1" type="primary">185</name>
    <name evidence="1" type="ORF">SEA_STORMAGEDDON_185</name>
</gene>
<dbReference type="GO" id="GO:0070402">
    <property type="term" value="F:NADPH binding"/>
    <property type="evidence" value="ECO:0007669"/>
    <property type="project" value="TreeGrafter"/>
</dbReference>
<dbReference type="RefSeq" id="YP_010059660.1">
    <property type="nucleotide sequence ID" value="NC_054726.1"/>
</dbReference>